<dbReference type="Proteomes" id="UP001627408">
    <property type="component" value="Unassembled WGS sequence"/>
</dbReference>
<dbReference type="CDD" id="cd01293">
    <property type="entry name" value="Bact_CD"/>
    <property type="match status" value="1"/>
</dbReference>
<dbReference type="InterPro" id="IPR011059">
    <property type="entry name" value="Metal-dep_hydrolase_composite"/>
</dbReference>
<dbReference type="EC" id="3.5.4.1" evidence="2"/>
<protein>
    <submittedName>
        <fullName evidence="2">Cytosine deaminase</fullName>
        <ecNumber evidence="2">3.5.4.1</ecNumber>
    </submittedName>
</protein>
<dbReference type="PANTHER" id="PTHR32027:SF0">
    <property type="entry name" value="CYTOSINE DEAMINASE"/>
    <property type="match status" value="1"/>
</dbReference>
<dbReference type="PANTHER" id="PTHR32027">
    <property type="entry name" value="CYTOSINE DEAMINASE"/>
    <property type="match status" value="1"/>
</dbReference>
<sequence length="388" mass="42831">MKTYAGGSWTGRDIALQGGGAAIDMKGVLAAPAFVDMHTHLDKGHIWPRAANPDGSFMGALTTVRADHANWSAEDLRARMSFSLKCAYAHGTRAIRTHLDSIPPQPDISWPLFDELRAKWAGRIDLQAVCLIGCDQFSEEGDFAHTADLVTRYGGVLGMVTYPVPDLKDRLLGFFRMATARGLAADFHVDETMDATSETLRLIAQTVIETGFDAPVTVGHCCSLSTQNETRALDTLDLVAKAGMNVVSLPMCNLYLQDRGTGTPRRRGVTLVHEMRDRGIPVAFASDNTRDPFYAYGDLDMLEVTRQATRIAHLDHSRTDWLDSFAHVPARICGFAQATADDLVIFRAREMTELLSRPHGDRIVLRGGRQIDTTLPDYSELDHLWETT</sequence>
<keyword evidence="3" id="KW-1185">Reference proteome</keyword>
<evidence type="ECO:0000313" key="2">
    <source>
        <dbReference type="EMBL" id="MFL4470075.1"/>
    </source>
</evidence>
<proteinExistence type="predicted"/>
<dbReference type="Pfam" id="PF07969">
    <property type="entry name" value="Amidohydro_3"/>
    <property type="match status" value="1"/>
</dbReference>
<dbReference type="RefSeq" id="WP_407591946.1">
    <property type="nucleotide sequence ID" value="NZ_JBHDIY010000002.1"/>
</dbReference>
<feature type="domain" description="Amidohydrolase 3" evidence="1">
    <location>
        <begin position="175"/>
        <end position="336"/>
    </location>
</feature>
<dbReference type="GO" id="GO:0004131">
    <property type="term" value="F:cytosine deaminase activity"/>
    <property type="evidence" value="ECO:0007669"/>
    <property type="project" value="UniProtKB-EC"/>
</dbReference>
<dbReference type="EMBL" id="JBHDIY010000002">
    <property type="protein sequence ID" value="MFL4470075.1"/>
    <property type="molecule type" value="Genomic_DNA"/>
</dbReference>
<dbReference type="InterPro" id="IPR013108">
    <property type="entry name" value="Amidohydro_3"/>
</dbReference>
<name>A0ABW8UT72_9RHOB</name>
<evidence type="ECO:0000259" key="1">
    <source>
        <dbReference type="Pfam" id="PF07969"/>
    </source>
</evidence>
<accession>A0ABW8UT72</accession>
<evidence type="ECO:0000313" key="3">
    <source>
        <dbReference type="Proteomes" id="UP001627408"/>
    </source>
</evidence>
<keyword evidence="2" id="KW-0378">Hydrolase</keyword>
<dbReference type="Gene3D" id="2.30.40.10">
    <property type="entry name" value="Urease, subunit C, domain 1"/>
    <property type="match status" value="1"/>
</dbReference>
<dbReference type="InterPro" id="IPR032466">
    <property type="entry name" value="Metal_Hydrolase"/>
</dbReference>
<comment type="caution">
    <text evidence="2">The sequence shown here is derived from an EMBL/GenBank/DDBJ whole genome shotgun (WGS) entry which is preliminary data.</text>
</comment>
<organism evidence="2 3">
    <name type="scientific">Tateyamaria armeniaca</name>
    <dbReference type="NCBI Taxonomy" id="2518930"/>
    <lineage>
        <taxon>Bacteria</taxon>
        <taxon>Pseudomonadati</taxon>
        <taxon>Pseudomonadota</taxon>
        <taxon>Alphaproteobacteria</taxon>
        <taxon>Rhodobacterales</taxon>
        <taxon>Roseobacteraceae</taxon>
        <taxon>Tateyamaria</taxon>
    </lineage>
</organism>
<dbReference type="Gene3D" id="3.20.20.140">
    <property type="entry name" value="Metal-dependent hydrolases"/>
    <property type="match status" value="1"/>
</dbReference>
<dbReference type="NCBIfam" id="NF005759">
    <property type="entry name" value="PRK07583.1"/>
    <property type="match status" value="1"/>
</dbReference>
<reference evidence="2 3" key="1">
    <citation type="submission" date="2024-08" db="EMBL/GenBank/DDBJ databases">
        <title>Tateyamaria sp. nov., isolated from marine algae.</title>
        <authorList>
            <person name="Choi B.J."/>
            <person name="Kim J.M."/>
            <person name="Lee J.K."/>
            <person name="Choi D.G."/>
            <person name="Bayburt H."/>
            <person name="Baek J.H."/>
            <person name="Han D.M."/>
            <person name="Jeon C.O."/>
        </authorList>
    </citation>
    <scope>NUCLEOTIDE SEQUENCE [LARGE SCALE GENOMIC DNA]</scope>
    <source>
        <strain evidence="2 3">KMU-156</strain>
    </source>
</reference>
<gene>
    <name evidence="2" type="ORF">ACERZ8_09430</name>
</gene>
<dbReference type="InterPro" id="IPR052349">
    <property type="entry name" value="Metallo-hydrolase_Enzymes"/>
</dbReference>
<dbReference type="SUPFAM" id="SSF51556">
    <property type="entry name" value="Metallo-dependent hydrolases"/>
    <property type="match status" value="1"/>
</dbReference>